<comment type="caution">
    <text evidence="1">The sequence shown here is derived from an EMBL/GenBank/DDBJ whole genome shotgun (WGS) entry which is preliminary data.</text>
</comment>
<dbReference type="EMBL" id="ML978121">
    <property type="protein sequence ID" value="KAF2103825.1"/>
    <property type="molecule type" value="Genomic_DNA"/>
</dbReference>
<proteinExistence type="predicted"/>
<gene>
    <name evidence="1" type="ORF">NA57DRAFT_50692</name>
</gene>
<evidence type="ECO:0000313" key="1">
    <source>
        <dbReference type="EMBL" id="KAF2103825.1"/>
    </source>
</evidence>
<keyword evidence="2" id="KW-1185">Reference proteome</keyword>
<protein>
    <submittedName>
        <fullName evidence="1">Uncharacterized protein</fullName>
    </submittedName>
</protein>
<reference evidence="1" key="1">
    <citation type="journal article" date="2020" name="Stud. Mycol.">
        <title>101 Dothideomycetes genomes: a test case for predicting lifestyles and emergence of pathogens.</title>
        <authorList>
            <person name="Haridas S."/>
            <person name="Albert R."/>
            <person name="Binder M."/>
            <person name="Bloem J."/>
            <person name="Labutti K."/>
            <person name="Salamov A."/>
            <person name="Andreopoulos B."/>
            <person name="Baker S."/>
            <person name="Barry K."/>
            <person name="Bills G."/>
            <person name="Bluhm B."/>
            <person name="Cannon C."/>
            <person name="Castanera R."/>
            <person name="Culley D."/>
            <person name="Daum C."/>
            <person name="Ezra D."/>
            <person name="Gonzalez J."/>
            <person name="Henrissat B."/>
            <person name="Kuo A."/>
            <person name="Liang C."/>
            <person name="Lipzen A."/>
            <person name="Lutzoni F."/>
            <person name="Magnuson J."/>
            <person name="Mondo S."/>
            <person name="Nolan M."/>
            <person name="Ohm R."/>
            <person name="Pangilinan J."/>
            <person name="Park H.-J."/>
            <person name="Ramirez L."/>
            <person name="Alfaro M."/>
            <person name="Sun H."/>
            <person name="Tritt A."/>
            <person name="Yoshinaga Y."/>
            <person name="Zwiers L.-H."/>
            <person name="Turgeon B."/>
            <person name="Goodwin S."/>
            <person name="Spatafora J."/>
            <person name="Crous P."/>
            <person name="Grigoriev I."/>
        </authorList>
    </citation>
    <scope>NUCLEOTIDE SEQUENCE</scope>
    <source>
        <strain evidence="1">CBS 133067</strain>
    </source>
</reference>
<dbReference type="AlphaFoldDB" id="A0A9P4MB06"/>
<organism evidence="1 2">
    <name type="scientific">Rhizodiscina lignyota</name>
    <dbReference type="NCBI Taxonomy" id="1504668"/>
    <lineage>
        <taxon>Eukaryota</taxon>
        <taxon>Fungi</taxon>
        <taxon>Dikarya</taxon>
        <taxon>Ascomycota</taxon>
        <taxon>Pezizomycotina</taxon>
        <taxon>Dothideomycetes</taxon>
        <taxon>Pleosporomycetidae</taxon>
        <taxon>Aulographales</taxon>
        <taxon>Rhizodiscinaceae</taxon>
        <taxon>Rhizodiscina</taxon>
    </lineage>
</organism>
<evidence type="ECO:0000313" key="2">
    <source>
        <dbReference type="Proteomes" id="UP000799772"/>
    </source>
</evidence>
<sequence length="219" mass="24818">MPEKLTPLDEQRIAGPYTLFQGSFTLELLKPDSSRNATTLLRTTFKHDHPLVETFQVLKGSIGTTTTYSKIDTIRTPDMGPVNVRTMVPHSIWPDPNATEDSVLLMWAHPTDVPGPMDSLFFKNLFMYVADVDAGEVKMDLLQIMLMQHVTQSAMVMLPSAWWLGPLRWWIPWQLQRIGAAIARLCGYKPWMKRYTTEEDFKILAKVGSSDLSSVSTLC</sequence>
<name>A0A9P4MB06_9PEZI</name>
<dbReference type="Proteomes" id="UP000799772">
    <property type="component" value="Unassembled WGS sequence"/>
</dbReference>
<accession>A0A9P4MB06</accession>
<dbReference type="OrthoDB" id="9976870at2759"/>